<keyword evidence="10" id="KW-1015">Disulfide bond</keyword>
<evidence type="ECO:0000256" key="11">
    <source>
        <dbReference type="ARBA" id="ARBA00023214"/>
    </source>
</evidence>
<keyword evidence="18" id="KW-1185">Reference proteome</keyword>
<reference evidence="17" key="2">
    <citation type="submission" date="2021-08" db="EMBL/GenBank/DDBJ databases">
        <authorList>
            <person name="Eriksson T."/>
        </authorList>
    </citation>
    <scope>NUCLEOTIDE SEQUENCE</scope>
    <source>
        <strain evidence="17">Stoneville</strain>
        <tissue evidence="17">Whole head</tissue>
    </source>
</reference>
<dbReference type="InterPro" id="IPR031319">
    <property type="entry name" value="A-amylase_C"/>
</dbReference>
<comment type="cofactor">
    <cofactor evidence="2">
        <name>Ca(2+)</name>
        <dbReference type="ChEBI" id="CHEBI:29108"/>
    </cofactor>
</comment>
<comment type="similarity">
    <text evidence="4 14">Belongs to the glycosyl hydrolase 13 family.</text>
</comment>
<keyword evidence="13" id="KW-0326">Glycosidase</keyword>
<accession>A0A8J6HJS1</accession>
<keyword evidence="12" id="KW-0119">Carbohydrate metabolism</keyword>
<dbReference type="SMART" id="SM00632">
    <property type="entry name" value="Aamy_C"/>
    <property type="match status" value="1"/>
</dbReference>
<dbReference type="SUPFAM" id="SSF51445">
    <property type="entry name" value="(Trans)glycosidases"/>
    <property type="match status" value="1"/>
</dbReference>
<comment type="catalytic activity">
    <reaction evidence="1">
        <text>Endohydrolysis of (1-&gt;4)-alpha-D-glucosidic linkages in polysaccharides containing three or more (1-&gt;4)-alpha-linked D-glucose units.</text>
        <dbReference type="EC" id="3.2.1.1"/>
    </reaction>
</comment>
<keyword evidence="8" id="KW-0378">Hydrolase</keyword>
<sequence length="470" mass="53489">MYFLEKNVHPYWQQRSAQKETESIEIKISDECERFLQYKGYAGVQVSPPNENLVIGNRPWWERYQPVSYKLVTRSGNEEDFLDMSRRCNIVGIRIYVDAVFNHMTAGSGIGTGGSKAYYQEKLYPDVVYHRHHFHKPCAITTYQDAAVVRNCQLKGLLDLDQANYMNHLIELGVAGFRVDAAKHMWPRDLDYIYSKLDNLNVKFGFVSGSRPFIFQEVLDDGHEAINKNEYTRIGRVVEFQVGYELSNAFRGNNKLTYLENWGPAWGLLNSDKAVAFIDNHDTQRNSHEILTYKTPKQYKMATAFMLAHPYGTTRVMSSYEFDSMNQGPPADSNGNLISPGINHDGTCSNGYVCEHRWRQIFNMVEFRNVVHGTDVTNWWSDNNQQIAFCRGNKGFIVFTNYGDVDRTFQTCLEPGIYCDVISGVVVDGKCTGKAVSVVEGGWAYIVLGALEEDGVLAIHTKAKIMSLNV</sequence>
<gene>
    <name evidence="17" type="ORF">GEV33_007185</name>
</gene>
<dbReference type="Pfam" id="PF02806">
    <property type="entry name" value="Alpha-amylase_C"/>
    <property type="match status" value="1"/>
</dbReference>
<evidence type="ECO:0000259" key="15">
    <source>
        <dbReference type="SMART" id="SM00632"/>
    </source>
</evidence>
<evidence type="ECO:0000256" key="12">
    <source>
        <dbReference type="ARBA" id="ARBA00023277"/>
    </source>
</evidence>
<dbReference type="InterPro" id="IPR006048">
    <property type="entry name" value="A-amylase/branching_C"/>
</dbReference>
<dbReference type="AlphaFoldDB" id="A0A8J6HJS1"/>
<proteinExistence type="inferred from homology"/>
<evidence type="ECO:0000256" key="7">
    <source>
        <dbReference type="ARBA" id="ARBA00022723"/>
    </source>
</evidence>
<keyword evidence="7" id="KW-0479">Metal-binding</keyword>
<comment type="caution">
    <text evidence="17">The sequence shown here is derived from an EMBL/GenBank/DDBJ whole genome shotgun (WGS) entry which is preliminary data.</text>
</comment>
<dbReference type="InterPro" id="IPR006046">
    <property type="entry name" value="Alpha_amylase"/>
</dbReference>
<evidence type="ECO:0000256" key="8">
    <source>
        <dbReference type="ARBA" id="ARBA00022801"/>
    </source>
</evidence>
<protein>
    <recommendedName>
        <fullName evidence="6">alpha-amylase</fullName>
        <ecNumber evidence="6">3.2.1.1</ecNumber>
    </recommendedName>
</protein>
<keyword evidence="11" id="KW-0868">Chloride</keyword>
<evidence type="ECO:0000256" key="10">
    <source>
        <dbReference type="ARBA" id="ARBA00023157"/>
    </source>
</evidence>
<evidence type="ECO:0000256" key="6">
    <source>
        <dbReference type="ARBA" id="ARBA00012595"/>
    </source>
</evidence>
<dbReference type="GO" id="GO:0004556">
    <property type="term" value="F:alpha-amylase activity"/>
    <property type="evidence" value="ECO:0007669"/>
    <property type="project" value="UniProtKB-EC"/>
</dbReference>
<dbReference type="CDD" id="cd11317">
    <property type="entry name" value="AmyAc_bac_euk_AmyA"/>
    <property type="match status" value="1"/>
</dbReference>
<evidence type="ECO:0000256" key="4">
    <source>
        <dbReference type="ARBA" id="ARBA00008061"/>
    </source>
</evidence>
<dbReference type="EMBL" id="JABDTM020022873">
    <property type="protein sequence ID" value="KAH0815608.1"/>
    <property type="molecule type" value="Genomic_DNA"/>
</dbReference>
<dbReference type="SUPFAM" id="SSF51011">
    <property type="entry name" value="Glycosyl hydrolase domain"/>
    <property type="match status" value="1"/>
</dbReference>
<name>A0A8J6HJS1_TENMO</name>
<feature type="domain" description="Alpha-amylase C-terminal" evidence="15">
    <location>
        <begin position="377"/>
        <end position="464"/>
    </location>
</feature>
<evidence type="ECO:0000313" key="18">
    <source>
        <dbReference type="Proteomes" id="UP000719412"/>
    </source>
</evidence>
<evidence type="ECO:0000313" key="17">
    <source>
        <dbReference type="EMBL" id="KAH0815608.1"/>
    </source>
</evidence>
<evidence type="ECO:0000256" key="5">
    <source>
        <dbReference type="ARBA" id="ARBA00011245"/>
    </source>
</evidence>
<evidence type="ECO:0000256" key="2">
    <source>
        <dbReference type="ARBA" id="ARBA00001913"/>
    </source>
</evidence>
<dbReference type="InterPro" id="IPR006047">
    <property type="entry name" value="GH13_cat_dom"/>
</dbReference>
<evidence type="ECO:0000256" key="9">
    <source>
        <dbReference type="ARBA" id="ARBA00022837"/>
    </source>
</evidence>
<comment type="subunit">
    <text evidence="5">Monomer.</text>
</comment>
<evidence type="ECO:0000256" key="14">
    <source>
        <dbReference type="RuleBase" id="RU003615"/>
    </source>
</evidence>
<dbReference type="SMART" id="SM00642">
    <property type="entry name" value="Aamy"/>
    <property type="match status" value="1"/>
</dbReference>
<keyword evidence="9" id="KW-0106">Calcium</keyword>
<evidence type="ECO:0000256" key="13">
    <source>
        <dbReference type="ARBA" id="ARBA00023295"/>
    </source>
</evidence>
<comment type="cofactor">
    <cofactor evidence="3">
        <name>chloride</name>
        <dbReference type="ChEBI" id="CHEBI:17996"/>
    </cofactor>
</comment>
<feature type="domain" description="Glycosyl hydrolase family 13 catalytic" evidence="16">
    <location>
        <begin position="7"/>
        <end position="368"/>
    </location>
</feature>
<reference evidence="17" key="1">
    <citation type="journal article" date="2020" name="J Insects Food Feed">
        <title>The yellow mealworm (Tenebrio molitor) genome: a resource for the emerging insects as food and feed industry.</title>
        <authorList>
            <person name="Eriksson T."/>
            <person name="Andere A."/>
            <person name="Kelstrup H."/>
            <person name="Emery V."/>
            <person name="Picard C."/>
        </authorList>
    </citation>
    <scope>NUCLEOTIDE SEQUENCE</scope>
    <source>
        <strain evidence="17">Stoneville</strain>
        <tissue evidence="17">Whole head</tissue>
    </source>
</reference>
<dbReference type="GO" id="GO:0005975">
    <property type="term" value="P:carbohydrate metabolic process"/>
    <property type="evidence" value="ECO:0007669"/>
    <property type="project" value="InterPro"/>
</dbReference>
<dbReference type="Gene3D" id="3.20.20.80">
    <property type="entry name" value="Glycosidases"/>
    <property type="match status" value="1"/>
</dbReference>
<dbReference type="Proteomes" id="UP000719412">
    <property type="component" value="Unassembled WGS sequence"/>
</dbReference>
<dbReference type="InterPro" id="IPR017853">
    <property type="entry name" value="GH"/>
</dbReference>
<evidence type="ECO:0000259" key="16">
    <source>
        <dbReference type="SMART" id="SM00642"/>
    </source>
</evidence>
<evidence type="ECO:0000256" key="1">
    <source>
        <dbReference type="ARBA" id="ARBA00000548"/>
    </source>
</evidence>
<dbReference type="PRINTS" id="PR00110">
    <property type="entry name" value="ALPHAAMYLASE"/>
</dbReference>
<dbReference type="InterPro" id="IPR013780">
    <property type="entry name" value="Glyco_hydro_b"/>
</dbReference>
<dbReference type="PANTHER" id="PTHR43447">
    <property type="entry name" value="ALPHA-AMYLASE"/>
    <property type="match status" value="1"/>
</dbReference>
<dbReference type="EC" id="3.2.1.1" evidence="6"/>
<dbReference type="Gene3D" id="2.60.40.1180">
    <property type="entry name" value="Golgi alpha-mannosidase II"/>
    <property type="match status" value="1"/>
</dbReference>
<evidence type="ECO:0000256" key="3">
    <source>
        <dbReference type="ARBA" id="ARBA00001923"/>
    </source>
</evidence>
<dbReference type="GO" id="GO:0046872">
    <property type="term" value="F:metal ion binding"/>
    <property type="evidence" value="ECO:0007669"/>
    <property type="project" value="UniProtKB-KW"/>
</dbReference>
<organism evidence="17 18">
    <name type="scientific">Tenebrio molitor</name>
    <name type="common">Yellow mealworm beetle</name>
    <dbReference type="NCBI Taxonomy" id="7067"/>
    <lineage>
        <taxon>Eukaryota</taxon>
        <taxon>Metazoa</taxon>
        <taxon>Ecdysozoa</taxon>
        <taxon>Arthropoda</taxon>
        <taxon>Hexapoda</taxon>
        <taxon>Insecta</taxon>
        <taxon>Pterygota</taxon>
        <taxon>Neoptera</taxon>
        <taxon>Endopterygota</taxon>
        <taxon>Coleoptera</taxon>
        <taxon>Polyphaga</taxon>
        <taxon>Cucujiformia</taxon>
        <taxon>Tenebrionidae</taxon>
        <taxon>Tenebrio</taxon>
    </lineage>
</organism>